<evidence type="ECO:0000313" key="3">
    <source>
        <dbReference type="EMBL" id="PMQ20937.1"/>
    </source>
</evidence>
<dbReference type="RefSeq" id="WP_013349000.1">
    <property type="nucleotide sequence ID" value="NZ_JABUYH010000001.1"/>
</dbReference>
<dbReference type="OMA" id="VHHEGLE"/>
<dbReference type="InterPro" id="IPR013538">
    <property type="entry name" value="ASHA1/2-like_C"/>
</dbReference>
<sequence>MPLLRKSFDVPSGTVCLQWTLDASSGLIWRALTGIEPLQRWLGTLLSGTFSIGSNVEIEHAQDYVCTSRIISCKPGQSLEMTWKFPDEDPSQVSFTIESTAGSQILTVRHIGLTKEVGEYLTGWQTHLLYLEDFLNGTPRPMSDFWGEYERVKNAP</sequence>
<dbReference type="Proteomes" id="UP000235739">
    <property type="component" value="Unassembled WGS sequence"/>
</dbReference>
<dbReference type="Gene3D" id="3.30.530.20">
    <property type="match status" value="1"/>
</dbReference>
<dbReference type="AlphaFoldDB" id="A0A2N7S4C4"/>
<gene>
    <name evidence="3" type="ORF">CIK84_04955</name>
</gene>
<comment type="similarity">
    <text evidence="1">Belongs to the AHA1 family.</text>
</comment>
<dbReference type="SUPFAM" id="SSF55961">
    <property type="entry name" value="Bet v1-like"/>
    <property type="match status" value="1"/>
</dbReference>
<dbReference type="EMBL" id="PNQX01000001">
    <property type="protein sequence ID" value="PMQ20937.1"/>
    <property type="molecule type" value="Genomic_DNA"/>
</dbReference>
<protein>
    <recommendedName>
        <fullName evidence="2">Activator of Hsp90 ATPase homologue 1/2-like C-terminal domain-containing protein</fullName>
    </recommendedName>
</protein>
<evidence type="ECO:0000256" key="1">
    <source>
        <dbReference type="ARBA" id="ARBA00006817"/>
    </source>
</evidence>
<feature type="domain" description="Activator of Hsp90 ATPase homologue 1/2-like C-terminal" evidence="2">
    <location>
        <begin position="23"/>
        <end position="133"/>
    </location>
</feature>
<dbReference type="Pfam" id="PF08327">
    <property type="entry name" value="AHSA1"/>
    <property type="match status" value="1"/>
</dbReference>
<name>A0A2N7S4C4_9MICC</name>
<evidence type="ECO:0000313" key="4">
    <source>
        <dbReference type="Proteomes" id="UP000235739"/>
    </source>
</evidence>
<evidence type="ECO:0000259" key="2">
    <source>
        <dbReference type="Pfam" id="PF08327"/>
    </source>
</evidence>
<dbReference type="GeneID" id="303187005"/>
<accession>A0A2N7S4C4</accession>
<comment type="caution">
    <text evidence="3">The sequence shown here is derived from an EMBL/GenBank/DDBJ whole genome shotgun (WGS) entry which is preliminary data.</text>
</comment>
<dbReference type="InterPro" id="IPR023393">
    <property type="entry name" value="START-like_dom_sf"/>
</dbReference>
<proteinExistence type="inferred from homology"/>
<reference evidence="3 4" key="1">
    <citation type="journal article" date="2017" name="Elife">
        <title>Extensive horizontal gene transfer in cheese-associated bacteria.</title>
        <authorList>
            <person name="Bonham K.S."/>
            <person name="Wolfe B.E."/>
            <person name="Dutton R.J."/>
        </authorList>
    </citation>
    <scope>NUCLEOTIDE SEQUENCE [LARGE SCALE GENOMIC DNA]</scope>
    <source>
        <strain evidence="3 4">JB182</strain>
    </source>
</reference>
<organism evidence="3 4">
    <name type="scientific">Glutamicibacter arilaitensis</name>
    <dbReference type="NCBI Taxonomy" id="256701"/>
    <lineage>
        <taxon>Bacteria</taxon>
        <taxon>Bacillati</taxon>
        <taxon>Actinomycetota</taxon>
        <taxon>Actinomycetes</taxon>
        <taxon>Micrococcales</taxon>
        <taxon>Micrococcaceae</taxon>
        <taxon>Glutamicibacter</taxon>
    </lineage>
</organism>